<dbReference type="PROSITE" id="PS50949">
    <property type="entry name" value="HTH_GNTR"/>
    <property type="match status" value="1"/>
</dbReference>
<dbReference type="PANTHER" id="PTHR44846">
    <property type="entry name" value="MANNOSYL-D-GLYCERATE TRANSPORT/METABOLISM SYSTEM REPRESSOR MNGR-RELATED"/>
    <property type="match status" value="1"/>
</dbReference>
<evidence type="ECO:0000259" key="4">
    <source>
        <dbReference type="PROSITE" id="PS50949"/>
    </source>
</evidence>
<protein>
    <submittedName>
        <fullName evidence="5">GntR family transcriptional regulator</fullName>
    </submittedName>
</protein>
<gene>
    <name evidence="5" type="ORF">G6N74_19280</name>
</gene>
<organism evidence="5 6">
    <name type="scientific">Mesorhizobium zhangyense</name>
    <dbReference type="NCBI Taxonomy" id="1776730"/>
    <lineage>
        <taxon>Bacteria</taxon>
        <taxon>Pseudomonadati</taxon>
        <taxon>Pseudomonadota</taxon>
        <taxon>Alphaproteobacteria</taxon>
        <taxon>Hyphomicrobiales</taxon>
        <taxon>Phyllobacteriaceae</taxon>
        <taxon>Mesorhizobium</taxon>
    </lineage>
</organism>
<dbReference type="GO" id="GO:0003677">
    <property type="term" value="F:DNA binding"/>
    <property type="evidence" value="ECO:0007669"/>
    <property type="project" value="UniProtKB-KW"/>
</dbReference>
<dbReference type="GO" id="GO:0003700">
    <property type="term" value="F:DNA-binding transcription factor activity"/>
    <property type="evidence" value="ECO:0007669"/>
    <property type="project" value="InterPro"/>
</dbReference>
<feature type="domain" description="HTH gntR-type" evidence="4">
    <location>
        <begin position="11"/>
        <end position="79"/>
    </location>
</feature>
<dbReference type="Gene3D" id="1.10.10.10">
    <property type="entry name" value="Winged helix-like DNA-binding domain superfamily/Winged helix DNA-binding domain"/>
    <property type="match status" value="1"/>
</dbReference>
<dbReference type="Pfam" id="PF07702">
    <property type="entry name" value="UTRA"/>
    <property type="match status" value="1"/>
</dbReference>
<dbReference type="InterPro" id="IPR036390">
    <property type="entry name" value="WH_DNA-bd_sf"/>
</dbReference>
<dbReference type="InterPro" id="IPR036388">
    <property type="entry name" value="WH-like_DNA-bd_sf"/>
</dbReference>
<accession>A0A7C9R983</accession>
<keyword evidence="3" id="KW-0804">Transcription</keyword>
<dbReference type="Pfam" id="PF00392">
    <property type="entry name" value="GntR"/>
    <property type="match status" value="1"/>
</dbReference>
<dbReference type="Proteomes" id="UP000481252">
    <property type="component" value="Unassembled WGS sequence"/>
</dbReference>
<dbReference type="SMART" id="SM00866">
    <property type="entry name" value="UTRA"/>
    <property type="match status" value="1"/>
</dbReference>
<dbReference type="SUPFAM" id="SSF64288">
    <property type="entry name" value="Chorismate lyase-like"/>
    <property type="match status" value="1"/>
</dbReference>
<dbReference type="InterPro" id="IPR028978">
    <property type="entry name" value="Chorismate_lyase_/UTRA_dom_sf"/>
</dbReference>
<keyword evidence="6" id="KW-1185">Reference proteome</keyword>
<dbReference type="CDD" id="cd07377">
    <property type="entry name" value="WHTH_GntR"/>
    <property type="match status" value="1"/>
</dbReference>
<evidence type="ECO:0000256" key="1">
    <source>
        <dbReference type="ARBA" id="ARBA00023015"/>
    </source>
</evidence>
<comment type="caution">
    <text evidence="5">The sequence shown here is derived from an EMBL/GenBank/DDBJ whole genome shotgun (WGS) entry which is preliminary data.</text>
</comment>
<evidence type="ECO:0000313" key="6">
    <source>
        <dbReference type="Proteomes" id="UP000481252"/>
    </source>
</evidence>
<dbReference type="InterPro" id="IPR011663">
    <property type="entry name" value="UTRA"/>
</dbReference>
<dbReference type="SMART" id="SM00345">
    <property type="entry name" value="HTH_GNTR"/>
    <property type="match status" value="1"/>
</dbReference>
<reference evidence="5 6" key="1">
    <citation type="submission" date="2020-02" db="EMBL/GenBank/DDBJ databases">
        <title>Genome sequence of the type strain CGMCC 1.15528 of Mesorhizobium zhangyense.</title>
        <authorList>
            <person name="Gao J."/>
            <person name="Sun J."/>
        </authorList>
    </citation>
    <scope>NUCLEOTIDE SEQUENCE [LARGE SCALE GENOMIC DNA]</scope>
    <source>
        <strain evidence="5 6">CGMCC 1.15528</strain>
    </source>
</reference>
<dbReference type="AlphaFoldDB" id="A0A7C9R983"/>
<dbReference type="InterPro" id="IPR050679">
    <property type="entry name" value="Bact_HTH_transcr_reg"/>
</dbReference>
<dbReference type="InterPro" id="IPR000524">
    <property type="entry name" value="Tscrpt_reg_HTH_GntR"/>
</dbReference>
<evidence type="ECO:0000313" key="5">
    <source>
        <dbReference type="EMBL" id="NGN43217.1"/>
    </source>
</evidence>
<evidence type="ECO:0000256" key="2">
    <source>
        <dbReference type="ARBA" id="ARBA00023125"/>
    </source>
</evidence>
<dbReference type="SUPFAM" id="SSF46785">
    <property type="entry name" value="Winged helix' DNA-binding domain"/>
    <property type="match status" value="1"/>
</dbReference>
<proteinExistence type="predicted"/>
<name>A0A7C9R983_9HYPH</name>
<dbReference type="PRINTS" id="PR00035">
    <property type="entry name" value="HTHGNTR"/>
</dbReference>
<dbReference type="Gene3D" id="3.40.1410.10">
    <property type="entry name" value="Chorismate lyase-like"/>
    <property type="match status" value="1"/>
</dbReference>
<sequence length="249" mass="27232">MPMTSIAADQQPLYQRIANDFAARIASGALKIGERLPSERQMAEDLGYSRMTARQALKVLERRGLVETRTGRGAFVAHPQIEQQLSTLSGFTEDMQRGGRVASSIVLDAGVGAADLEAANALGIAEHAPVHRLVRVRLADAEPVGLERTEIPAALAPKLLDRADFTTDSLYRVLREDYGIYPSEAEQRLWSAHPDASSAAALGISMQSSVLVLTRRTLDATRRPIEYVRSVYRGDCFVMRVNLTLGKDA</sequence>
<evidence type="ECO:0000256" key="3">
    <source>
        <dbReference type="ARBA" id="ARBA00023163"/>
    </source>
</evidence>
<dbReference type="EMBL" id="JAAKZG010000008">
    <property type="protein sequence ID" value="NGN43217.1"/>
    <property type="molecule type" value="Genomic_DNA"/>
</dbReference>
<keyword evidence="2" id="KW-0238">DNA-binding</keyword>
<keyword evidence="1" id="KW-0805">Transcription regulation</keyword>